<gene>
    <name evidence="6" type="ORF">GJ744_001724</name>
</gene>
<evidence type="ECO:0000259" key="5">
    <source>
        <dbReference type="PROSITE" id="PS50011"/>
    </source>
</evidence>
<dbReference type="Gene3D" id="1.25.40.10">
    <property type="entry name" value="Tetratricopeptide repeat domain"/>
    <property type="match status" value="2"/>
</dbReference>
<dbReference type="InterPro" id="IPR000719">
    <property type="entry name" value="Prot_kinase_dom"/>
</dbReference>
<dbReference type="PROSITE" id="PS00108">
    <property type="entry name" value="PROTEIN_KINASE_ST"/>
    <property type="match status" value="1"/>
</dbReference>
<dbReference type="InterPro" id="IPR011990">
    <property type="entry name" value="TPR-like_helical_dom_sf"/>
</dbReference>
<dbReference type="InterPro" id="IPR008271">
    <property type="entry name" value="Ser/Thr_kinase_AS"/>
</dbReference>
<keyword evidence="1 3" id="KW-0547">Nucleotide-binding</keyword>
<name>A0A8H7E341_9EURO</name>
<proteinExistence type="predicted"/>
<dbReference type="PANTHER" id="PTHR46082">
    <property type="entry name" value="ATP/GTP-BINDING PROTEIN-RELATED"/>
    <property type="match status" value="1"/>
</dbReference>
<evidence type="ECO:0000256" key="3">
    <source>
        <dbReference type="PROSITE-ProRule" id="PRU10141"/>
    </source>
</evidence>
<dbReference type="OrthoDB" id="10252171at2759"/>
<sequence length="713" mass="82146">MAQPSVPQNDISELVEHFRLDAHYRAHELLISYPDRHRRNVMMVDKWTRNDAVGQGTFGIVWLYQESGKDTGKVRAVKQIRKGMSGRQTFRSDCAHELYAMSKLTRYHHLFPEFYGWFEDDHHLSLLMEYFPHGDLDQCVHGPVVEPEVKQIVCQLLAGLQVIHEHHMMHRDLKPQNIFVVERSPDWWIKIGDFGISKRIENTAHLYTTIGSYQFMAPEILDESNHTGYTNAVDMWALGCIVYLLLASSLPFPNRQAVKQYAQDKTELSLQPLFNQGVSATAVEFTETLLSVHPSARPSSRDATRSPWTSNQAEDKVSQEVITAPNHEPVTTYRASETLIDSSLINRADQTPPASRPDQSPTTIKAKGQSILDTENAETVNIEKTWSKLLKQKKYVEAEKMLQQVADGRKKTLGSEHMDTLACIYWIGKTLYKQEKYAEAEKMFQQTADGRKKTLGAEHEDTLDSINRMGQTLYQQRKYTEAEKMFQQVADKRKKTLSAEHKDTLDSIYWIGLTFYRQRKYTEAEKMFCQAADGRKKTLGAEHKDTLHSIHRIGEALYYQKKYTEAEKLFQQAADGRKKTLGAEHKDTVNSIYWMGQTLYDQKKYTEAEKMFYQAADGRKKILGAEHEDTLDSIYWIGQTLYQQKKYAEAEKMFQQAADGRKKALGAEHVDTLNCISWLEKAVEGQSEHAKERYPKLKKTLRDLTFSLRSPNQ</sequence>
<organism evidence="6 7">
    <name type="scientific">Endocarpon pusillum</name>
    <dbReference type="NCBI Taxonomy" id="364733"/>
    <lineage>
        <taxon>Eukaryota</taxon>
        <taxon>Fungi</taxon>
        <taxon>Dikarya</taxon>
        <taxon>Ascomycota</taxon>
        <taxon>Pezizomycotina</taxon>
        <taxon>Eurotiomycetes</taxon>
        <taxon>Chaetothyriomycetidae</taxon>
        <taxon>Verrucariales</taxon>
        <taxon>Verrucariaceae</taxon>
        <taxon>Endocarpon</taxon>
    </lineage>
</organism>
<keyword evidence="7" id="KW-1185">Reference proteome</keyword>
<dbReference type="Proteomes" id="UP000606974">
    <property type="component" value="Unassembled WGS sequence"/>
</dbReference>
<dbReference type="GO" id="GO:0005524">
    <property type="term" value="F:ATP binding"/>
    <property type="evidence" value="ECO:0007669"/>
    <property type="project" value="UniProtKB-UniRule"/>
</dbReference>
<evidence type="ECO:0000256" key="2">
    <source>
        <dbReference type="ARBA" id="ARBA00022840"/>
    </source>
</evidence>
<dbReference type="AlphaFoldDB" id="A0A8H7E341"/>
<feature type="region of interest" description="Disordered" evidence="4">
    <location>
        <begin position="292"/>
        <end position="330"/>
    </location>
</feature>
<dbReference type="PROSITE" id="PS50011">
    <property type="entry name" value="PROTEIN_KINASE_DOM"/>
    <property type="match status" value="1"/>
</dbReference>
<dbReference type="InterPro" id="IPR053137">
    <property type="entry name" value="NLR-like"/>
</dbReference>
<dbReference type="PANTHER" id="PTHR46082:SF6">
    <property type="entry name" value="AAA+ ATPASE DOMAIN-CONTAINING PROTEIN-RELATED"/>
    <property type="match status" value="1"/>
</dbReference>
<evidence type="ECO:0000256" key="1">
    <source>
        <dbReference type="ARBA" id="ARBA00022741"/>
    </source>
</evidence>
<accession>A0A8H7E341</accession>
<feature type="region of interest" description="Disordered" evidence="4">
    <location>
        <begin position="343"/>
        <end position="365"/>
    </location>
</feature>
<evidence type="ECO:0000256" key="4">
    <source>
        <dbReference type="SAM" id="MobiDB-lite"/>
    </source>
</evidence>
<dbReference type="InterPro" id="IPR011009">
    <property type="entry name" value="Kinase-like_dom_sf"/>
</dbReference>
<dbReference type="InterPro" id="IPR019734">
    <property type="entry name" value="TPR_rpt"/>
</dbReference>
<dbReference type="SMART" id="SM00028">
    <property type="entry name" value="TPR"/>
    <property type="match status" value="4"/>
</dbReference>
<dbReference type="PROSITE" id="PS00107">
    <property type="entry name" value="PROTEIN_KINASE_ATP"/>
    <property type="match status" value="1"/>
</dbReference>
<dbReference type="Pfam" id="PF00069">
    <property type="entry name" value="Pkinase"/>
    <property type="match status" value="1"/>
</dbReference>
<feature type="binding site" evidence="3">
    <location>
        <position position="78"/>
    </location>
    <ligand>
        <name>ATP</name>
        <dbReference type="ChEBI" id="CHEBI:30616"/>
    </ligand>
</feature>
<dbReference type="SMART" id="SM00220">
    <property type="entry name" value="S_TKc"/>
    <property type="match status" value="1"/>
</dbReference>
<keyword evidence="2 3" id="KW-0067">ATP-binding</keyword>
<dbReference type="SUPFAM" id="SSF56112">
    <property type="entry name" value="Protein kinase-like (PK-like)"/>
    <property type="match status" value="1"/>
</dbReference>
<evidence type="ECO:0000313" key="7">
    <source>
        <dbReference type="Proteomes" id="UP000606974"/>
    </source>
</evidence>
<dbReference type="GO" id="GO:0004672">
    <property type="term" value="F:protein kinase activity"/>
    <property type="evidence" value="ECO:0007669"/>
    <property type="project" value="InterPro"/>
</dbReference>
<comment type="caution">
    <text evidence="6">The sequence shown here is derived from an EMBL/GenBank/DDBJ whole genome shotgun (WGS) entry which is preliminary data.</text>
</comment>
<dbReference type="SUPFAM" id="SSF81901">
    <property type="entry name" value="HCP-like"/>
    <property type="match status" value="1"/>
</dbReference>
<feature type="domain" description="Protein kinase" evidence="5">
    <location>
        <begin position="47"/>
        <end position="309"/>
    </location>
</feature>
<feature type="compositionally biased region" description="Polar residues" evidence="4">
    <location>
        <begin position="343"/>
        <end position="363"/>
    </location>
</feature>
<dbReference type="Pfam" id="PF13424">
    <property type="entry name" value="TPR_12"/>
    <property type="match status" value="3"/>
</dbReference>
<evidence type="ECO:0000313" key="6">
    <source>
        <dbReference type="EMBL" id="KAF7504791.1"/>
    </source>
</evidence>
<dbReference type="EMBL" id="JAACFV010000127">
    <property type="protein sequence ID" value="KAF7504791.1"/>
    <property type="molecule type" value="Genomic_DNA"/>
</dbReference>
<protein>
    <recommendedName>
        <fullName evidence="5">Protein kinase domain-containing protein</fullName>
    </recommendedName>
</protein>
<dbReference type="InterPro" id="IPR017441">
    <property type="entry name" value="Protein_kinase_ATP_BS"/>
</dbReference>
<dbReference type="Gene3D" id="1.10.510.10">
    <property type="entry name" value="Transferase(Phosphotransferase) domain 1"/>
    <property type="match status" value="1"/>
</dbReference>
<dbReference type="Pfam" id="PF13374">
    <property type="entry name" value="TPR_10"/>
    <property type="match status" value="1"/>
</dbReference>
<reference evidence="6" key="1">
    <citation type="submission" date="2020-02" db="EMBL/GenBank/DDBJ databases">
        <authorList>
            <person name="Palmer J.M."/>
        </authorList>
    </citation>
    <scope>NUCLEOTIDE SEQUENCE</scope>
    <source>
        <strain evidence="6">EPUS1.4</strain>
        <tissue evidence="6">Thallus</tissue>
    </source>
</reference>